<accession>A0AC35GQ29</accession>
<evidence type="ECO:0000313" key="2">
    <source>
        <dbReference type="WBParaSite" id="PS1159_v2.g7380.t1"/>
    </source>
</evidence>
<protein>
    <submittedName>
        <fullName evidence="2">Uncharacterized protein</fullName>
    </submittedName>
</protein>
<dbReference type="WBParaSite" id="PS1159_v2.g7380.t1">
    <property type="protein sequence ID" value="PS1159_v2.g7380.t1"/>
    <property type="gene ID" value="PS1159_v2.g7380"/>
</dbReference>
<proteinExistence type="predicted"/>
<reference evidence="2" key="1">
    <citation type="submission" date="2022-11" db="UniProtKB">
        <authorList>
            <consortium name="WormBaseParasite"/>
        </authorList>
    </citation>
    <scope>IDENTIFICATION</scope>
</reference>
<dbReference type="Proteomes" id="UP000887580">
    <property type="component" value="Unplaced"/>
</dbReference>
<evidence type="ECO:0000313" key="1">
    <source>
        <dbReference type="Proteomes" id="UP000887580"/>
    </source>
</evidence>
<organism evidence="1 2">
    <name type="scientific">Panagrolaimus sp. PS1159</name>
    <dbReference type="NCBI Taxonomy" id="55785"/>
    <lineage>
        <taxon>Eukaryota</taxon>
        <taxon>Metazoa</taxon>
        <taxon>Ecdysozoa</taxon>
        <taxon>Nematoda</taxon>
        <taxon>Chromadorea</taxon>
        <taxon>Rhabditida</taxon>
        <taxon>Tylenchina</taxon>
        <taxon>Panagrolaimomorpha</taxon>
        <taxon>Panagrolaimoidea</taxon>
        <taxon>Panagrolaimidae</taxon>
        <taxon>Panagrolaimus</taxon>
    </lineage>
</organism>
<sequence length="538" mass="58979">MFRKGFFVIFCFFLIFSPFIKCQDDDGEITPTSGAEANEIERNPREVFLELIRQRFNGNAVQQCPCVTPPGTDKCIVYDPRYAAVSPEEAAVAFTDLTADNFDTSPFRRSDYDCNSEQCIQCSALLFYRLKEINFIPASYSSRFNFGIPQLQELRPLGCKRLWMTRRRHLLAPPLTTPDYVRRLIEQGSRYVNDYSRFPSTDYSSKVTETLSLQNGPQYTSPQSIPLAQQTLFQPIGQMGPLGPNGLGPNGVGPNAPPSIPSFPGFPGPSQFPQFSPFQQPFQPSPIPPSAPPSSYYFPPVSGGAGSAGVGAIGTGAGAAGTGAGAVAGLDAAASRFPPGMLAGLVAEKAAFLSLFGKKRRKRNTHDVSGKNLVGERFVISCVEKGDAESDETDFLNLCTSCWAWRKLPDDYFPQIINELVCQENDFCLSGWGSCTQRYRHVDVLHRQNGSWVPTTVVSGACCDCKIRAGTEVHQLVIGNTQREYRQADSVFNRALRATVDQNNPSNKDSIDSNPILSSDSPSTATTLFPPGELNIRH</sequence>
<name>A0AC35GQ29_9BILA</name>